<organism evidence="2 3">
    <name type="scientific">Parafrankia irregularis</name>
    <dbReference type="NCBI Taxonomy" id="795642"/>
    <lineage>
        <taxon>Bacteria</taxon>
        <taxon>Bacillati</taxon>
        <taxon>Actinomycetota</taxon>
        <taxon>Actinomycetes</taxon>
        <taxon>Frankiales</taxon>
        <taxon>Frankiaceae</taxon>
        <taxon>Parafrankia</taxon>
    </lineage>
</organism>
<dbReference type="Pfam" id="PF13577">
    <property type="entry name" value="SnoaL_4"/>
    <property type="match status" value="1"/>
</dbReference>
<dbReference type="InterPro" id="IPR011944">
    <property type="entry name" value="Steroid_delta5-4_isomerase"/>
</dbReference>
<evidence type="ECO:0000313" key="3">
    <source>
        <dbReference type="Proteomes" id="UP000198802"/>
    </source>
</evidence>
<evidence type="ECO:0000313" key="2">
    <source>
        <dbReference type="EMBL" id="CUU57102.1"/>
    </source>
</evidence>
<dbReference type="Proteomes" id="UP000198802">
    <property type="component" value="Unassembled WGS sequence"/>
</dbReference>
<name>A0A0S4QPW8_9ACTN</name>
<gene>
    <name evidence="2" type="ORF">Ga0074812_110117</name>
</gene>
<dbReference type="Gene3D" id="3.10.450.50">
    <property type="match status" value="1"/>
</dbReference>
<dbReference type="AlphaFoldDB" id="A0A0S4QPW8"/>
<feature type="domain" description="SnoaL-like" evidence="1">
    <location>
        <begin position="3"/>
        <end position="123"/>
    </location>
</feature>
<sequence length="143" mass="15529">MTSDRDAIADVLLRYSTGIDRRDWDLFRSCFTDDCDLDYGEIGTWRGAAAFTEVFTALHAPLGHTMHSLSNIDIRLEGDHAQARTHVNALIMSTDGRSGVTAHGVYDDDLVRTAGGWRIARRHFTSVHTGAIGAPADPAGDGS</sequence>
<protein>
    <recommendedName>
        <fullName evidence="1">SnoaL-like domain-containing protein</fullName>
    </recommendedName>
</protein>
<proteinExistence type="predicted"/>
<accession>A0A0S4QPW8</accession>
<dbReference type="RefSeq" id="WP_091278118.1">
    <property type="nucleotide sequence ID" value="NZ_FAOZ01000010.1"/>
</dbReference>
<dbReference type="NCBIfam" id="TIGR02246">
    <property type="entry name" value="SgcJ/EcaC family oxidoreductase"/>
    <property type="match status" value="1"/>
</dbReference>
<dbReference type="EMBL" id="FAOZ01000010">
    <property type="protein sequence ID" value="CUU57102.1"/>
    <property type="molecule type" value="Genomic_DNA"/>
</dbReference>
<dbReference type="SUPFAM" id="SSF54427">
    <property type="entry name" value="NTF2-like"/>
    <property type="match status" value="1"/>
</dbReference>
<dbReference type="InterPro" id="IPR037401">
    <property type="entry name" value="SnoaL-like"/>
</dbReference>
<dbReference type="CDD" id="cd00531">
    <property type="entry name" value="NTF2_like"/>
    <property type="match status" value="1"/>
</dbReference>
<dbReference type="InterPro" id="IPR032710">
    <property type="entry name" value="NTF2-like_dom_sf"/>
</dbReference>
<keyword evidence="3" id="KW-1185">Reference proteome</keyword>
<evidence type="ECO:0000259" key="1">
    <source>
        <dbReference type="Pfam" id="PF13577"/>
    </source>
</evidence>
<reference evidence="3" key="1">
    <citation type="submission" date="2015-11" db="EMBL/GenBank/DDBJ databases">
        <authorList>
            <person name="Varghese N."/>
        </authorList>
    </citation>
    <scope>NUCLEOTIDE SEQUENCE [LARGE SCALE GENOMIC DNA]</scope>
    <source>
        <strain evidence="3">DSM 45899</strain>
    </source>
</reference>